<keyword evidence="6" id="KW-1185">Reference proteome</keyword>
<gene>
    <name evidence="5" type="ORF">OCV51_07710</name>
</gene>
<dbReference type="SUPFAM" id="SSF49478">
    <property type="entry name" value="Cna protein B-type domain"/>
    <property type="match status" value="1"/>
</dbReference>
<dbReference type="SUPFAM" id="SSF51126">
    <property type="entry name" value="Pectin lyase-like"/>
    <property type="match status" value="1"/>
</dbReference>
<dbReference type="InterPro" id="IPR011050">
    <property type="entry name" value="Pectin_lyase_fold/virulence"/>
</dbReference>
<dbReference type="PANTHER" id="PTHR45661:SF3">
    <property type="entry name" value="IG-LIKE DOMAIN-CONTAINING PROTEIN"/>
    <property type="match status" value="1"/>
</dbReference>
<keyword evidence="2" id="KW-0812">Transmembrane</keyword>
<keyword evidence="2" id="KW-0472">Membrane</keyword>
<dbReference type="Gene3D" id="3.80.10.10">
    <property type="entry name" value="Ribonuclease Inhibitor"/>
    <property type="match status" value="2"/>
</dbReference>
<dbReference type="InterPro" id="IPR026906">
    <property type="entry name" value="LRR_5"/>
</dbReference>
<evidence type="ECO:0000313" key="6">
    <source>
        <dbReference type="Proteomes" id="UP001652394"/>
    </source>
</evidence>
<dbReference type="Gene3D" id="2.60.40.1140">
    <property type="entry name" value="Collagen-binding surface protein Cna, B-type domain"/>
    <property type="match status" value="1"/>
</dbReference>
<keyword evidence="3" id="KW-0732">Signal</keyword>
<dbReference type="Gene3D" id="3.40.50.12480">
    <property type="match status" value="2"/>
</dbReference>
<dbReference type="InterPro" id="IPR053139">
    <property type="entry name" value="Surface_bspA-like"/>
</dbReference>
<feature type="transmembrane region" description="Helical" evidence="2">
    <location>
        <begin position="1126"/>
        <end position="1144"/>
    </location>
</feature>
<dbReference type="SUPFAM" id="SSF52058">
    <property type="entry name" value="L domain-like"/>
    <property type="match status" value="2"/>
</dbReference>
<organism evidence="5 6">
    <name type="scientific">Faecalicatena acetigenes</name>
    <dbReference type="NCBI Taxonomy" id="2981790"/>
    <lineage>
        <taxon>Bacteria</taxon>
        <taxon>Bacillati</taxon>
        <taxon>Bacillota</taxon>
        <taxon>Clostridia</taxon>
        <taxon>Lachnospirales</taxon>
        <taxon>Lachnospiraceae</taxon>
        <taxon>Faecalicatena</taxon>
    </lineage>
</organism>
<dbReference type="SMART" id="SM00710">
    <property type="entry name" value="PbH1"/>
    <property type="match status" value="8"/>
</dbReference>
<dbReference type="InterPro" id="IPR032675">
    <property type="entry name" value="LRR_dom_sf"/>
</dbReference>
<evidence type="ECO:0000256" key="1">
    <source>
        <dbReference type="SAM" id="MobiDB-lite"/>
    </source>
</evidence>
<reference evidence="5 6" key="1">
    <citation type="journal article" date="2021" name="ISME Commun">
        <title>Automated analysis of genomic sequences facilitates high-throughput and comprehensive description of bacteria.</title>
        <authorList>
            <person name="Hitch T.C.A."/>
        </authorList>
    </citation>
    <scope>NUCLEOTIDE SEQUENCE [LARGE SCALE GENOMIC DNA]</scope>
    <source>
        <strain evidence="5 6">H2_18</strain>
    </source>
</reference>
<evidence type="ECO:0000313" key="5">
    <source>
        <dbReference type="EMBL" id="MCU6747540.1"/>
    </source>
</evidence>
<evidence type="ECO:0000256" key="2">
    <source>
        <dbReference type="SAM" id="Phobius"/>
    </source>
</evidence>
<dbReference type="EMBL" id="JAOQJX010000009">
    <property type="protein sequence ID" value="MCU6747540.1"/>
    <property type="molecule type" value="Genomic_DNA"/>
</dbReference>
<proteinExistence type="predicted"/>
<dbReference type="PANTHER" id="PTHR45661">
    <property type="entry name" value="SURFACE ANTIGEN"/>
    <property type="match status" value="1"/>
</dbReference>
<dbReference type="Pfam" id="PF05738">
    <property type="entry name" value="Cna_B"/>
    <property type="match status" value="1"/>
</dbReference>
<name>A0ABT2TB84_9FIRM</name>
<dbReference type="RefSeq" id="WP_082667568.1">
    <property type="nucleotide sequence ID" value="NZ_JAOQJX010000009.1"/>
</dbReference>
<feature type="compositionally biased region" description="Low complexity" evidence="1">
    <location>
        <begin position="1087"/>
        <end position="1101"/>
    </location>
</feature>
<dbReference type="CDD" id="cd00222">
    <property type="entry name" value="CollagenBindB"/>
    <property type="match status" value="1"/>
</dbReference>
<dbReference type="InterPro" id="IPR006626">
    <property type="entry name" value="PbH1"/>
</dbReference>
<keyword evidence="2" id="KW-1133">Transmembrane helix</keyword>
<comment type="caution">
    <text evidence="5">The sequence shown here is derived from an EMBL/GenBank/DDBJ whole genome shotgun (WGS) entry which is preliminary data.</text>
</comment>
<accession>A0ABT2TB84</accession>
<dbReference type="Proteomes" id="UP001652394">
    <property type="component" value="Unassembled WGS sequence"/>
</dbReference>
<feature type="domain" description="CNA-B" evidence="4">
    <location>
        <begin position="1001"/>
        <end position="1087"/>
    </location>
</feature>
<protein>
    <submittedName>
        <fullName evidence="5">Leucine-rich repeat protein</fullName>
    </submittedName>
</protein>
<evidence type="ECO:0000259" key="4">
    <source>
        <dbReference type="Pfam" id="PF05738"/>
    </source>
</evidence>
<feature type="region of interest" description="Disordered" evidence="1">
    <location>
        <begin position="1087"/>
        <end position="1119"/>
    </location>
</feature>
<feature type="signal peptide" evidence="3">
    <location>
        <begin position="1"/>
        <end position="27"/>
    </location>
</feature>
<evidence type="ECO:0000256" key="3">
    <source>
        <dbReference type="SAM" id="SignalP"/>
    </source>
</evidence>
<dbReference type="InterPro" id="IPR008454">
    <property type="entry name" value="Collagen-bd_Cna-like_B-typ_dom"/>
</dbReference>
<dbReference type="Pfam" id="PF13306">
    <property type="entry name" value="LRR_5"/>
    <property type="match status" value="2"/>
</dbReference>
<feature type="chain" id="PRO_5046546874" evidence="3">
    <location>
        <begin position="28"/>
        <end position="1153"/>
    </location>
</feature>
<sequence length="1153" mass="119833">MKIRKRYMSLLLSLILLVSLCSQSVLAAGENEQTSLAGSTIVKENEELIIDGITYTIDFHSDGTNRWANLWQVKNPETPVEVTLPSVAVYEGEEYPVTEIQFSASSKCANITKLILPDTLTTVNWSSFSKFPGLTELSIPGSIKNFNGSFQGMTNLQTLSFAEGVEEISSNSMVARCSSLTTINLPSTLKRITQPAVFSGATALAGITLPEGLVVEEGSLFSNCTSLTSIELPASMTEIPSSIFSGCTSLKSVTAKGTITSIGSSAFNKCTTLTTIPDLSQVTKVEQYAFNECTALPGPVDLHSVSEMGANAFYNCENLTGALDLSNLNVIPNKAFSYTGIDAVTLSDSLTSIGIWAFLYTNISDIVFPDTLTSIGNYAFWYAENLNGTVKIPDSVTTIGEYAFNNTAVEKFEIGSGIESVNANAFGENTALQEIIFDNSQDNVSIIGTLPDSVTVTYTQQSIEDSVGDTISDKAGAPTLQEAVNTAAASENGGTVTLQKNIKLDTAVTVPAGGTVTITAEQACQIAGTKTAVDLRNLLVVEEGGSLVINGAVTLFGRYNSGSIVLNQGSLELTGNAAVTGSKITNDRANGTASSGLGVIDSRGEGAVFTLSGGKIAGNALHNNSVSYSGIVRVSEGARIKITGGEISDNSASAAAALNCSSGVLLYGYASGTMSGGVISGNTGHRGSAVMLWGGDAAHRTEFTLSDSGSISGNSCTSSGGTKGSGAVHVENNAAFHMTGGSIGSNKGVQGAGVCVVDGNLQTGQNEYNTAFVMEGGSISDNKGSIGGGIYSYSNGVELKAGKIIGNTASNMGGGIYSEGNYDYYSTLHLSNALITGNTARQGGGMWFCATGKVTVYVTEGAAVFDNTAQDMDMQKGAGDDFVFSAYSTDDYPATLAERLLGGGAVQWYKDGAVYLPSTGVYPITQEGVPRYGMDGADTDPVTVIGYKDCLALKAIPHSEDVKTMAEKEAALFITGNTADKGGGIGANGGIIIGASAAASVGVTKVWSGDSEQDRPGSIKVDLLSNGTVIDTAVLTAADNWNHTFEDLPTKDKDGKAYTYTVSEASVSGYTTQITGDAQTGFIITNTKTGTVTPPETTDPTKPTKKPDLDKGTAGSLQTGDSSHKMIWIAAMLLSGAVLTGIVLHGRRRKHNR</sequence>